<dbReference type="Proteomes" id="UP001285441">
    <property type="component" value="Unassembled WGS sequence"/>
</dbReference>
<dbReference type="GO" id="GO:0022857">
    <property type="term" value="F:transmembrane transporter activity"/>
    <property type="evidence" value="ECO:0007669"/>
    <property type="project" value="InterPro"/>
</dbReference>
<feature type="transmembrane region" description="Helical" evidence="8">
    <location>
        <begin position="466"/>
        <end position="483"/>
    </location>
</feature>
<sequence>MTTSTNKDDGSISEKTKQPHAAEVVDESWTSTEGEPIVTAAAAADAGTAPEKAAEDEDVDFERGFRFWSIIIGLSITTLLASLEHTVVTTAAPYILQELELRENFIWITNAFFICSTAFTPLFGQLCNIFGRRWVFMAIVAIFTLGSGICGGATSGGMLIAGRAIQGVGSGGIVLTVNIIVSDLCPLRKRGQYMAVILGVFGIGLAIGPFVGGAIAENSTWRWVFYINLPIGGLSLVTMFLFLHVNYREGGSLSDKLRRIDMIGNLILMAATVAILYSLTYAGSIYAWDSWHTLVPLLLGFAGLGAFVAFESSGMAAADPVMPVRLFANRTSIVILANTFLNSVIYMWSLYFVPVFFQSVALYSPSRAGYSILPQAVAGVPGAIIAAISLSRWGKYRPIHFGGFALSTLGMGLLSLQNVDTTIPQWAAYQIVIALGIGSVIDTLLPAFQAPVSEADQAAATSTWGFVRAFGTIWGVAVPAVIFNNRIDEQLASVSDPAARALLGGGGAYQLASASFVQQFPAAVQLEIRNLYASSLHRVFWVGAIFAGLATLLVLLEREVPLRKQLETEFGIKKDVAPDAERGISGEKAA</sequence>
<evidence type="ECO:0000256" key="5">
    <source>
        <dbReference type="ARBA" id="ARBA00023136"/>
    </source>
</evidence>
<evidence type="ECO:0000256" key="3">
    <source>
        <dbReference type="ARBA" id="ARBA00022692"/>
    </source>
</evidence>
<dbReference type="GO" id="GO:0005886">
    <property type="term" value="C:plasma membrane"/>
    <property type="evidence" value="ECO:0007669"/>
    <property type="project" value="TreeGrafter"/>
</dbReference>
<feature type="compositionally biased region" description="Basic and acidic residues" evidence="7">
    <location>
        <begin position="1"/>
        <end position="17"/>
    </location>
</feature>
<dbReference type="PANTHER" id="PTHR23501:SF187">
    <property type="entry name" value="MAJOR FACILITATOR SUPERFAMILY (MFS) PROFILE DOMAIN-CONTAINING PROTEIN"/>
    <property type="match status" value="1"/>
</dbReference>
<comment type="subcellular location">
    <subcellularLocation>
        <location evidence="1">Membrane</location>
        <topology evidence="1">Multi-pass membrane protein</topology>
    </subcellularLocation>
</comment>
<dbReference type="AlphaFoldDB" id="A0AAE0N4H3"/>
<evidence type="ECO:0000256" key="8">
    <source>
        <dbReference type="SAM" id="Phobius"/>
    </source>
</evidence>
<feature type="transmembrane region" description="Helical" evidence="8">
    <location>
        <begin position="67"/>
        <end position="85"/>
    </location>
</feature>
<organism evidence="10 11">
    <name type="scientific">Podospora didyma</name>
    <dbReference type="NCBI Taxonomy" id="330526"/>
    <lineage>
        <taxon>Eukaryota</taxon>
        <taxon>Fungi</taxon>
        <taxon>Dikarya</taxon>
        <taxon>Ascomycota</taxon>
        <taxon>Pezizomycotina</taxon>
        <taxon>Sordariomycetes</taxon>
        <taxon>Sordariomycetidae</taxon>
        <taxon>Sordariales</taxon>
        <taxon>Podosporaceae</taxon>
        <taxon>Podospora</taxon>
    </lineage>
</organism>
<reference evidence="10" key="2">
    <citation type="submission" date="2023-06" db="EMBL/GenBank/DDBJ databases">
        <authorList>
            <consortium name="Lawrence Berkeley National Laboratory"/>
            <person name="Haridas S."/>
            <person name="Hensen N."/>
            <person name="Bonometti L."/>
            <person name="Westerberg I."/>
            <person name="Brannstrom I.O."/>
            <person name="Guillou S."/>
            <person name="Cros-Aarteil S."/>
            <person name="Calhoun S."/>
            <person name="Kuo A."/>
            <person name="Mondo S."/>
            <person name="Pangilinan J."/>
            <person name="Riley R."/>
            <person name="LaButti K."/>
            <person name="Andreopoulos B."/>
            <person name="Lipzen A."/>
            <person name="Chen C."/>
            <person name="Yanf M."/>
            <person name="Daum C."/>
            <person name="Ng V."/>
            <person name="Clum A."/>
            <person name="Steindorff A."/>
            <person name="Ohm R."/>
            <person name="Martin F."/>
            <person name="Silar P."/>
            <person name="Natvig D."/>
            <person name="Lalanne C."/>
            <person name="Gautier V."/>
            <person name="Ament-velasquez S.L."/>
            <person name="Kruys A."/>
            <person name="Hutchinson M.I."/>
            <person name="Powell A.J."/>
            <person name="Barry K."/>
            <person name="Miller A.N."/>
            <person name="Grigoriev I.V."/>
            <person name="Debuchy R."/>
            <person name="Gladieux P."/>
            <person name="Thoren M.H."/>
            <person name="Johannesson H."/>
        </authorList>
    </citation>
    <scope>NUCLEOTIDE SEQUENCE</scope>
    <source>
        <strain evidence="10">CBS 232.78</strain>
    </source>
</reference>
<dbReference type="PANTHER" id="PTHR23501">
    <property type="entry name" value="MAJOR FACILITATOR SUPERFAMILY"/>
    <property type="match status" value="1"/>
</dbReference>
<feature type="transmembrane region" description="Helical" evidence="8">
    <location>
        <begin position="160"/>
        <end position="181"/>
    </location>
</feature>
<feature type="domain" description="Major facilitator superfamily (MFS) profile" evidence="9">
    <location>
        <begin position="70"/>
        <end position="562"/>
    </location>
</feature>
<evidence type="ECO:0000313" key="10">
    <source>
        <dbReference type="EMBL" id="KAK3369915.1"/>
    </source>
</evidence>
<proteinExistence type="predicted"/>
<dbReference type="Gene3D" id="1.20.1720.10">
    <property type="entry name" value="Multidrug resistance protein D"/>
    <property type="match status" value="1"/>
</dbReference>
<feature type="transmembrane region" description="Helical" evidence="8">
    <location>
        <begin position="398"/>
        <end position="416"/>
    </location>
</feature>
<dbReference type="EMBL" id="JAULSW010000009">
    <property type="protein sequence ID" value="KAK3369915.1"/>
    <property type="molecule type" value="Genomic_DNA"/>
</dbReference>
<feature type="transmembrane region" description="Helical" evidence="8">
    <location>
        <begin position="333"/>
        <end position="352"/>
    </location>
</feature>
<feature type="transmembrane region" description="Helical" evidence="8">
    <location>
        <begin position="223"/>
        <end position="245"/>
    </location>
</feature>
<keyword evidence="4 8" id="KW-1133">Transmembrane helix</keyword>
<gene>
    <name evidence="10" type="ORF">B0H63DRAFT_304371</name>
</gene>
<dbReference type="PROSITE" id="PS50850">
    <property type="entry name" value="MFS"/>
    <property type="match status" value="1"/>
</dbReference>
<dbReference type="InterPro" id="IPR011701">
    <property type="entry name" value="MFS"/>
</dbReference>
<dbReference type="InterPro" id="IPR036259">
    <property type="entry name" value="MFS_trans_sf"/>
</dbReference>
<keyword evidence="5 8" id="KW-0472">Membrane</keyword>
<dbReference type="Gene3D" id="1.20.1250.20">
    <property type="entry name" value="MFS general substrate transporter like domains"/>
    <property type="match status" value="1"/>
</dbReference>
<keyword evidence="2" id="KW-0813">Transport</keyword>
<accession>A0AAE0N4H3</accession>
<evidence type="ECO:0000313" key="11">
    <source>
        <dbReference type="Proteomes" id="UP001285441"/>
    </source>
</evidence>
<evidence type="ECO:0000256" key="6">
    <source>
        <dbReference type="ARBA" id="ARBA00023180"/>
    </source>
</evidence>
<feature type="transmembrane region" description="Helical" evidence="8">
    <location>
        <begin position="105"/>
        <end position="123"/>
    </location>
</feature>
<feature type="transmembrane region" description="Helical" evidence="8">
    <location>
        <begin position="135"/>
        <end position="154"/>
    </location>
</feature>
<feature type="region of interest" description="Disordered" evidence="7">
    <location>
        <begin position="1"/>
        <end position="34"/>
    </location>
</feature>
<comment type="caution">
    <text evidence="10">The sequence shown here is derived from an EMBL/GenBank/DDBJ whole genome shotgun (WGS) entry which is preliminary data.</text>
</comment>
<keyword evidence="11" id="KW-1185">Reference proteome</keyword>
<evidence type="ECO:0000256" key="7">
    <source>
        <dbReference type="SAM" id="MobiDB-lite"/>
    </source>
</evidence>
<dbReference type="InterPro" id="IPR020846">
    <property type="entry name" value="MFS_dom"/>
</dbReference>
<protein>
    <submittedName>
        <fullName evidence="10">Major facilitator superfamily domain-containing protein</fullName>
    </submittedName>
</protein>
<evidence type="ECO:0000256" key="1">
    <source>
        <dbReference type="ARBA" id="ARBA00004141"/>
    </source>
</evidence>
<evidence type="ECO:0000256" key="4">
    <source>
        <dbReference type="ARBA" id="ARBA00022989"/>
    </source>
</evidence>
<feature type="transmembrane region" description="Helical" evidence="8">
    <location>
        <begin position="294"/>
        <end position="312"/>
    </location>
</feature>
<feature type="transmembrane region" description="Helical" evidence="8">
    <location>
        <begin position="539"/>
        <end position="556"/>
    </location>
</feature>
<keyword evidence="6" id="KW-0325">Glycoprotein</keyword>
<feature type="transmembrane region" description="Helical" evidence="8">
    <location>
        <begin position="193"/>
        <end position="211"/>
    </location>
</feature>
<feature type="transmembrane region" description="Helical" evidence="8">
    <location>
        <begin position="266"/>
        <end position="288"/>
    </location>
</feature>
<dbReference type="SUPFAM" id="SSF103473">
    <property type="entry name" value="MFS general substrate transporter"/>
    <property type="match status" value="1"/>
</dbReference>
<keyword evidence="3 8" id="KW-0812">Transmembrane</keyword>
<name>A0AAE0N4H3_9PEZI</name>
<feature type="transmembrane region" description="Helical" evidence="8">
    <location>
        <begin position="428"/>
        <end position="445"/>
    </location>
</feature>
<evidence type="ECO:0000259" key="9">
    <source>
        <dbReference type="PROSITE" id="PS50850"/>
    </source>
</evidence>
<reference evidence="10" key="1">
    <citation type="journal article" date="2023" name="Mol. Phylogenet. Evol.">
        <title>Genome-scale phylogeny and comparative genomics of the fungal order Sordariales.</title>
        <authorList>
            <person name="Hensen N."/>
            <person name="Bonometti L."/>
            <person name="Westerberg I."/>
            <person name="Brannstrom I.O."/>
            <person name="Guillou S."/>
            <person name="Cros-Aarteil S."/>
            <person name="Calhoun S."/>
            <person name="Haridas S."/>
            <person name="Kuo A."/>
            <person name="Mondo S."/>
            <person name="Pangilinan J."/>
            <person name="Riley R."/>
            <person name="LaButti K."/>
            <person name="Andreopoulos B."/>
            <person name="Lipzen A."/>
            <person name="Chen C."/>
            <person name="Yan M."/>
            <person name="Daum C."/>
            <person name="Ng V."/>
            <person name="Clum A."/>
            <person name="Steindorff A."/>
            <person name="Ohm R.A."/>
            <person name="Martin F."/>
            <person name="Silar P."/>
            <person name="Natvig D.O."/>
            <person name="Lalanne C."/>
            <person name="Gautier V."/>
            <person name="Ament-Velasquez S.L."/>
            <person name="Kruys A."/>
            <person name="Hutchinson M.I."/>
            <person name="Powell A.J."/>
            <person name="Barry K."/>
            <person name="Miller A.N."/>
            <person name="Grigoriev I.V."/>
            <person name="Debuchy R."/>
            <person name="Gladieux P."/>
            <person name="Hiltunen Thoren M."/>
            <person name="Johannesson H."/>
        </authorList>
    </citation>
    <scope>NUCLEOTIDE SEQUENCE</scope>
    <source>
        <strain evidence="10">CBS 232.78</strain>
    </source>
</reference>
<evidence type="ECO:0000256" key="2">
    <source>
        <dbReference type="ARBA" id="ARBA00022448"/>
    </source>
</evidence>
<feature type="transmembrane region" description="Helical" evidence="8">
    <location>
        <begin position="372"/>
        <end position="391"/>
    </location>
</feature>
<dbReference type="CDD" id="cd17502">
    <property type="entry name" value="MFS_Azr1_MDR_like"/>
    <property type="match status" value="1"/>
</dbReference>
<dbReference type="Pfam" id="PF07690">
    <property type="entry name" value="MFS_1"/>
    <property type="match status" value="1"/>
</dbReference>